<dbReference type="EMBL" id="JAJSOF020000021">
    <property type="protein sequence ID" value="KAJ4437572.1"/>
    <property type="molecule type" value="Genomic_DNA"/>
</dbReference>
<protein>
    <submittedName>
        <fullName evidence="1">Uncharacterized protein</fullName>
    </submittedName>
</protein>
<name>A0ABQ8SV89_PERAM</name>
<evidence type="ECO:0000313" key="2">
    <source>
        <dbReference type="Proteomes" id="UP001148838"/>
    </source>
</evidence>
<dbReference type="Proteomes" id="UP001148838">
    <property type="component" value="Unassembled WGS sequence"/>
</dbReference>
<proteinExistence type="predicted"/>
<sequence>MPSTSESGRPLRGQAREIVYNVHQFFKRQKEEHKMDINVARVTSEATGVSERVITRIVKEGIESLAKGSLSFSTPNGKRGKERKE</sequence>
<gene>
    <name evidence="1" type="ORF">ANN_17717</name>
</gene>
<evidence type="ECO:0000313" key="1">
    <source>
        <dbReference type="EMBL" id="KAJ4437572.1"/>
    </source>
</evidence>
<accession>A0ABQ8SV89</accession>
<reference evidence="1 2" key="1">
    <citation type="journal article" date="2022" name="Allergy">
        <title>Genome assembly and annotation of Periplaneta americana reveal a comprehensive cockroach allergen profile.</title>
        <authorList>
            <person name="Wang L."/>
            <person name="Xiong Q."/>
            <person name="Saelim N."/>
            <person name="Wang L."/>
            <person name="Nong W."/>
            <person name="Wan A.T."/>
            <person name="Shi M."/>
            <person name="Liu X."/>
            <person name="Cao Q."/>
            <person name="Hui J.H.L."/>
            <person name="Sookrung N."/>
            <person name="Leung T.F."/>
            <person name="Tungtrongchitr A."/>
            <person name="Tsui S.K.W."/>
        </authorList>
    </citation>
    <scope>NUCLEOTIDE SEQUENCE [LARGE SCALE GENOMIC DNA]</scope>
    <source>
        <strain evidence="1">PWHHKU_190912</strain>
    </source>
</reference>
<comment type="caution">
    <text evidence="1">The sequence shown here is derived from an EMBL/GenBank/DDBJ whole genome shotgun (WGS) entry which is preliminary data.</text>
</comment>
<keyword evidence="2" id="KW-1185">Reference proteome</keyword>
<organism evidence="1 2">
    <name type="scientific">Periplaneta americana</name>
    <name type="common">American cockroach</name>
    <name type="synonym">Blatta americana</name>
    <dbReference type="NCBI Taxonomy" id="6978"/>
    <lineage>
        <taxon>Eukaryota</taxon>
        <taxon>Metazoa</taxon>
        <taxon>Ecdysozoa</taxon>
        <taxon>Arthropoda</taxon>
        <taxon>Hexapoda</taxon>
        <taxon>Insecta</taxon>
        <taxon>Pterygota</taxon>
        <taxon>Neoptera</taxon>
        <taxon>Polyneoptera</taxon>
        <taxon>Dictyoptera</taxon>
        <taxon>Blattodea</taxon>
        <taxon>Blattoidea</taxon>
        <taxon>Blattidae</taxon>
        <taxon>Blattinae</taxon>
        <taxon>Periplaneta</taxon>
    </lineage>
</organism>